<keyword evidence="1" id="KW-0472">Membrane</keyword>
<accession>J9GL96</accession>
<gene>
    <name evidence="3" type="ORF">EVA_03707</name>
</gene>
<keyword evidence="1" id="KW-1133">Transmembrane helix</keyword>
<protein>
    <recommendedName>
        <fullName evidence="2">DUF5683 domain-containing protein</fullName>
    </recommendedName>
</protein>
<dbReference type="Pfam" id="PF18935">
    <property type="entry name" value="DUF5683"/>
    <property type="match status" value="1"/>
</dbReference>
<keyword evidence="1" id="KW-0812">Transmembrane</keyword>
<evidence type="ECO:0000313" key="3">
    <source>
        <dbReference type="EMBL" id="EJX08179.1"/>
    </source>
</evidence>
<reference evidence="3" key="1">
    <citation type="journal article" date="2012" name="PLoS ONE">
        <title>Gene sets for utilization of primary and secondary nutrition supplies in the distal gut of endangered iberian lynx.</title>
        <authorList>
            <person name="Alcaide M."/>
            <person name="Messina E."/>
            <person name="Richter M."/>
            <person name="Bargiela R."/>
            <person name="Peplies J."/>
            <person name="Huws S.A."/>
            <person name="Newbold C.J."/>
            <person name="Golyshin P.N."/>
            <person name="Simon M.A."/>
            <person name="Lopez G."/>
            <person name="Yakimov M.M."/>
            <person name="Ferrer M."/>
        </authorList>
    </citation>
    <scope>NUCLEOTIDE SEQUENCE</scope>
</reference>
<organism evidence="3">
    <name type="scientific">gut metagenome</name>
    <dbReference type="NCBI Taxonomy" id="749906"/>
    <lineage>
        <taxon>unclassified sequences</taxon>
        <taxon>metagenomes</taxon>
        <taxon>organismal metagenomes</taxon>
    </lineage>
</organism>
<dbReference type="AlphaFoldDB" id="J9GL96"/>
<feature type="transmembrane region" description="Helical" evidence="1">
    <location>
        <begin position="116"/>
        <end position="135"/>
    </location>
</feature>
<dbReference type="InterPro" id="IPR043738">
    <property type="entry name" value="DUF5683"/>
</dbReference>
<dbReference type="EMBL" id="AMCI01000685">
    <property type="protein sequence ID" value="EJX08179.1"/>
    <property type="molecule type" value="Genomic_DNA"/>
</dbReference>
<name>J9GL96_9ZZZZ</name>
<sequence length="256" mass="29158">MNLQTLRIGRKGWLCGLFVCLQWTAIHAETYPKVEVLNEASALPVLTGYAEDSLQNTTDSLTIPIDTTRLKQVTDSVGTAAGKPQLPKPRFIPNPQRALWLSLVLPGAGQIYNRKYWKLPIIYGGFLGCAYAFMWNQQMYRDYSQAYLDIMDDNPETNSFLEMLPPRYDITGREEQFKKLFKRKKDFYRRYRDLSAFCFVGVYLLSVIDAYVDAQLSVFDISPDLSMSIEPAVIGNKSSIGTRSTTAYGVECSFRF</sequence>
<evidence type="ECO:0000259" key="2">
    <source>
        <dbReference type="Pfam" id="PF18935"/>
    </source>
</evidence>
<proteinExistence type="predicted"/>
<comment type="caution">
    <text evidence="3">The sequence shown here is derived from an EMBL/GenBank/DDBJ whole genome shotgun (WGS) entry which is preliminary data.</text>
</comment>
<evidence type="ECO:0000256" key="1">
    <source>
        <dbReference type="SAM" id="Phobius"/>
    </source>
</evidence>
<feature type="domain" description="DUF5683" evidence="2">
    <location>
        <begin position="93"/>
        <end position="256"/>
    </location>
</feature>
<feature type="transmembrane region" description="Helical" evidence="1">
    <location>
        <begin position="194"/>
        <end position="212"/>
    </location>
</feature>